<dbReference type="Proteomes" id="UP000234460">
    <property type="component" value="Chromosome LMANV2"/>
</dbReference>
<sequence length="218" mass="26140">MISRDRIVSLKNLETRMNFFIKQTFLFRKSRIFHVLLLGLILTFYCSFALERETFLAETNLKAPEIWVGKIFLAGHTVDHKKDTSEILRLIQTLVEDTVAKDYSKLSDQVSPKEGLLLDLKGIWTREEIKKELSKKGNYFETYFFDRELLKKQKNSENVRTVRDLFLLSGGIEIEFYYESMTECELKFRFKENTEWEKELINPYFKKVQGKWYLHRMF</sequence>
<comment type="caution">
    <text evidence="1">The sequence shown here is derived from an EMBL/GenBank/DDBJ whole genome shotgun (WGS) entry which is preliminary data.</text>
</comment>
<protein>
    <submittedName>
        <fullName evidence="1">Uncharacterized protein</fullName>
    </submittedName>
</protein>
<dbReference type="EMBL" id="OEJX01000059">
    <property type="protein sequence ID" value="SOR63192.1"/>
    <property type="molecule type" value="Genomic_DNA"/>
</dbReference>
<dbReference type="AlphaFoldDB" id="A0AAQ1SQ61"/>
<gene>
    <name evidence="1" type="ORF">LMANV2_620024</name>
</gene>
<reference evidence="1 2" key="1">
    <citation type="submission" date="2017-11" db="EMBL/GenBank/DDBJ databases">
        <authorList>
            <person name="Lechat P."/>
        </authorList>
    </citation>
    <scope>NUCLEOTIDE SEQUENCE [LARGE SCALE GENOMIC DNA]</scope>
    <source>
        <strain evidence="1">L495</strain>
    </source>
</reference>
<accession>A0AAQ1SQ61</accession>
<proteinExistence type="predicted"/>
<organism evidence="1 2">
    <name type="scientific">Leptospira interrogans serovar Manilae</name>
    <dbReference type="NCBI Taxonomy" id="214675"/>
    <lineage>
        <taxon>Bacteria</taxon>
        <taxon>Pseudomonadati</taxon>
        <taxon>Spirochaetota</taxon>
        <taxon>Spirochaetia</taxon>
        <taxon>Leptospirales</taxon>
        <taxon>Leptospiraceae</taxon>
        <taxon>Leptospira</taxon>
    </lineage>
</organism>
<evidence type="ECO:0000313" key="1">
    <source>
        <dbReference type="EMBL" id="SOR63192.1"/>
    </source>
</evidence>
<evidence type="ECO:0000313" key="2">
    <source>
        <dbReference type="Proteomes" id="UP000234460"/>
    </source>
</evidence>
<name>A0AAQ1SQ61_LEPIR</name>